<accession>A0A9Q3GUY3</accession>
<protein>
    <submittedName>
        <fullName evidence="2">Uncharacterized protein</fullName>
    </submittedName>
</protein>
<evidence type="ECO:0000313" key="2">
    <source>
        <dbReference type="EMBL" id="MBW0480282.1"/>
    </source>
</evidence>
<proteinExistence type="predicted"/>
<comment type="caution">
    <text evidence="2">The sequence shown here is derived from an EMBL/GenBank/DDBJ whole genome shotgun (WGS) entry which is preliminary data.</text>
</comment>
<reference evidence="2" key="1">
    <citation type="submission" date="2021-03" db="EMBL/GenBank/DDBJ databases">
        <title>Draft genome sequence of rust myrtle Austropuccinia psidii MF-1, a brazilian biotype.</title>
        <authorList>
            <person name="Quecine M.C."/>
            <person name="Pachon D.M.R."/>
            <person name="Bonatelli M.L."/>
            <person name="Correr F.H."/>
            <person name="Franceschini L.M."/>
            <person name="Leite T.F."/>
            <person name="Margarido G.R.A."/>
            <person name="Almeida C.A."/>
            <person name="Ferrarezi J.A."/>
            <person name="Labate C.A."/>
        </authorList>
    </citation>
    <scope>NUCLEOTIDE SEQUENCE</scope>
    <source>
        <strain evidence="2">MF-1</strain>
    </source>
</reference>
<name>A0A9Q3GUY3_9BASI</name>
<feature type="region of interest" description="Disordered" evidence="1">
    <location>
        <begin position="148"/>
        <end position="195"/>
    </location>
</feature>
<dbReference type="EMBL" id="AVOT02005904">
    <property type="protein sequence ID" value="MBW0480282.1"/>
    <property type="molecule type" value="Genomic_DNA"/>
</dbReference>
<feature type="compositionally biased region" description="Basic and acidic residues" evidence="1">
    <location>
        <begin position="185"/>
        <end position="195"/>
    </location>
</feature>
<dbReference type="Proteomes" id="UP000765509">
    <property type="component" value="Unassembled WGS sequence"/>
</dbReference>
<gene>
    <name evidence="2" type="ORF">O181_019997</name>
</gene>
<dbReference type="AlphaFoldDB" id="A0A9Q3GUY3"/>
<keyword evidence="3" id="KW-1185">Reference proteome</keyword>
<evidence type="ECO:0000313" key="3">
    <source>
        <dbReference type="Proteomes" id="UP000765509"/>
    </source>
</evidence>
<sequence length="195" mass="21674">MEWVIPSVTCTSGYSSLSLGSGASCNPSRISQKGYRCDYGTRKLAKEGHGSANETQNDKLCHYGADKIVLPSKRAKNAPKILSGHSESQQGGIKQCTSTQRVSDLRRTLAKTHELLPECEKVFVPYQYFQVTEWMASIGVKEENDALNRRMEEKNSSSPKKVQTPTPVASSRNYNMKKQPKSQNKGKEKESTTKP</sequence>
<evidence type="ECO:0000256" key="1">
    <source>
        <dbReference type="SAM" id="MobiDB-lite"/>
    </source>
</evidence>
<feature type="compositionally biased region" description="Polar residues" evidence="1">
    <location>
        <begin position="156"/>
        <end position="176"/>
    </location>
</feature>
<organism evidence="2 3">
    <name type="scientific">Austropuccinia psidii MF-1</name>
    <dbReference type="NCBI Taxonomy" id="1389203"/>
    <lineage>
        <taxon>Eukaryota</taxon>
        <taxon>Fungi</taxon>
        <taxon>Dikarya</taxon>
        <taxon>Basidiomycota</taxon>
        <taxon>Pucciniomycotina</taxon>
        <taxon>Pucciniomycetes</taxon>
        <taxon>Pucciniales</taxon>
        <taxon>Sphaerophragmiaceae</taxon>
        <taxon>Austropuccinia</taxon>
    </lineage>
</organism>